<reference evidence="4" key="1">
    <citation type="submission" date="2011-05" db="EMBL/GenBank/DDBJ databases">
        <title>Insights into the evolution of the great apes provided by the gorilla genome.</title>
        <authorList>
            <person name="Scally A."/>
        </authorList>
    </citation>
    <scope>NUCLEOTIDE SEQUENCE [LARGE SCALE GENOMIC DNA]</scope>
</reference>
<organism evidence="3 4">
    <name type="scientific">Gorilla gorilla gorilla</name>
    <name type="common">Western lowland gorilla</name>
    <dbReference type="NCBI Taxonomy" id="9595"/>
    <lineage>
        <taxon>Eukaryota</taxon>
        <taxon>Metazoa</taxon>
        <taxon>Chordata</taxon>
        <taxon>Craniata</taxon>
        <taxon>Vertebrata</taxon>
        <taxon>Euteleostomi</taxon>
        <taxon>Mammalia</taxon>
        <taxon>Eutheria</taxon>
        <taxon>Euarchontoglires</taxon>
        <taxon>Primates</taxon>
        <taxon>Haplorrhini</taxon>
        <taxon>Catarrhini</taxon>
        <taxon>Hominidae</taxon>
        <taxon>Gorilla</taxon>
    </lineage>
</organism>
<dbReference type="Ensembl" id="ENSGGOT00000061761.1">
    <property type="protein sequence ID" value="ENSGGOP00000043821.1"/>
    <property type="gene ID" value="ENSGGOG00000041208.1"/>
</dbReference>
<dbReference type="InParanoid" id="A0A2I2Z9P0"/>
<accession>A0A2I2Z9P0</accession>
<evidence type="ECO:0000313" key="4">
    <source>
        <dbReference type="Proteomes" id="UP000001519"/>
    </source>
</evidence>
<feature type="chain" id="PRO_5014118561" evidence="2">
    <location>
        <begin position="24"/>
        <end position="79"/>
    </location>
</feature>
<evidence type="ECO:0000256" key="1">
    <source>
        <dbReference type="SAM" id="MobiDB-lite"/>
    </source>
</evidence>
<evidence type="ECO:0000256" key="2">
    <source>
        <dbReference type="SAM" id="SignalP"/>
    </source>
</evidence>
<dbReference type="OMA" id="SHRRWAG"/>
<dbReference type="Proteomes" id="UP000001519">
    <property type="component" value="Chromosome 9"/>
</dbReference>
<dbReference type="AlphaFoldDB" id="A0A2I2Z9P0"/>
<evidence type="ECO:0000313" key="3">
    <source>
        <dbReference type="Ensembl" id="ENSGGOP00000043821.1"/>
    </source>
</evidence>
<reference evidence="3 4" key="2">
    <citation type="journal article" date="2012" name="Nature">
        <title>Insights into hominid evolution from the gorilla genome sequence.</title>
        <authorList>
            <person name="Scally A."/>
            <person name="Dutheil J.Y."/>
            <person name="Hillier L.W."/>
            <person name="Jordan G.E."/>
            <person name="Goodhead I."/>
            <person name="Herrero J."/>
            <person name="Hobolth A."/>
            <person name="Lappalainen T."/>
            <person name="Mailund T."/>
            <person name="Marques-Bonet T."/>
            <person name="McCarthy S."/>
            <person name="Montgomery S.H."/>
            <person name="Schwalie P.C."/>
            <person name="Tang Y.A."/>
            <person name="Ward M.C."/>
            <person name="Xue Y."/>
            <person name="Yngvadottir B."/>
            <person name="Alkan C."/>
            <person name="Andersen L.N."/>
            <person name="Ayub Q."/>
            <person name="Ball E.V."/>
            <person name="Beal K."/>
            <person name="Bradley B.J."/>
            <person name="Chen Y."/>
            <person name="Clee C.M."/>
            <person name="Fitzgerald S."/>
            <person name="Graves T.A."/>
            <person name="Gu Y."/>
            <person name="Heath P."/>
            <person name="Heger A."/>
            <person name="Karakoc E."/>
            <person name="Kolb-Kokocinski A."/>
            <person name="Laird G.K."/>
            <person name="Lunter G."/>
            <person name="Meader S."/>
            <person name="Mort M."/>
            <person name="Mullikin J.C."/>
            <person name="Munch K."/>
            <person name="O'Connor T.D."/>
            <person name="Phillips A.D."/>
            <person name="Prado-Martinez J."/>
            <person name="Rogers A.S."/>
            <person name="Sajjadian S."/>
            <person name="Schmidt D."/>
            <person name="Shaw K."/>
            <person name="Simpson J.T."/>
            <person name="Stenson P.D."/>
            <person name="Turner D.J."/>
            <person name="Vigilant L."/>
            <person name="Vilella A.J."/>
            <person name="Whitener W."/>
            <person name="Zhu B."/>
            <person name="Cooper D.N."/>
            <person name="de Jong P."/>
            <person name="Dermitzakis E.T."/>
            <person name="Eichler E.E."/>
            <person name="Flicek P."/>
            <person name="Goldman N."/>
            <person name="Mundy N.I."/>
            <person name="Ning Z."/>
            <person name="Odom D.T."/>
            <person name="Ponting C.P."/>
            <person name="Quail M.A."/>
            <person name="Ryder O.A."/>
            <person name="Searle S.M."/>
            <person name="Warren W.C."/>
            <person name="Wilson R.K."/>
            <person name="Schierup M.H."/>
            <person name="Rogers J."/>
            <person name="Tyler-Smith C."/>
            <person name="Durbin R."/>
        </authorList>
    </citation>
    <scope>NUCLEOTIDE SEQUENCE [LARGE SCALE GENOMIC DNA]</scope>
</reference>
<dbReference type="GeneTree" id="ENSGT00910000148070"/>
<feature type="region of interest" description="Disordered" evidence="1">
    <location>
        <begin position="22"/>
        <end position="45"/>
    </location>
</feature>
<proteinExistence type="predicted"/>
<dbReference type="Bgee" id="ENSGGOG00000041208">
    <property type="expression patterns" value="Expressed in liver and 1 other cell type or tissue"/>
</dbReference>
<reference evidence="3" key="3">
    <citation type="submission" date="2025-08" db="UniProtKB">
        <authorList>
            <consortium name="Ensembl"/>
        </authorList>
    </citation>
    <scope>IDENTIFICATION</scope>
</reference>
<dbReference type="EMBL" id="CABD030065302">
    <property type="status" value="NOT_ANNOTATED_CDS"/>
    <property type="molecule type" value="Genomic_DNA"/>
</dbReference>
<sequence>MHSALATALLLLIPLLLLRRGSREKPGPSRRRWAGHSPEPWRSPTLRLGPGFPSYPLGVTAVVFISPGPSPSQWALPCL</sequence>
<name>A0A2I2Z9P0_GORGO</name>
<protein>
    <submittedName>
        <fullName evidence="3">Uncharacterized protein</fullName>
    </submittedName>
</protein>
<reference evidence="3" key="4">
    <citation type="submission" date="2025-09" db="UniProtKB">
        <authorList>
            <consortium name="Ensembl"/>
        </authorList>
    </citation>
    <scope>IDENTIFICATION</scope>
</reference>
<feature type="signal peptide" evidence="2">
    <location>
        <begin position="1"/>
        <end position="23"/>
    </location>
</feature>
<keyword evidence="4" id="KW-1185">Reference proteome</keyword>
<keyword evidence="2" id="KW-0732">Signal</keyword>